<sequence length="404" mass="45898">MTRLAYSQSNSLKYAHVDGYRYNIKLIRRILMSIGTWPILEGSFAKIISIALVVFFFSSLVITFVPCILNTLLADEDLNIKLESIGPVLYWAVSLFKYGFLLMHDEEIRDFMGQLETDWQLTNRIQDRTVMFKYLELGRYVTIVCLIFMHTGPFSYGILKVLSPIVMTVGNVSVSMYPMPCPCYEKLLDTRYSPTFEIIITIQCISLYAANTVAIGTCSLPALLVMHACGQIETIVLQLHDLVQDNDLSKHTLGNIVEKHVRVLSFATRIEKMIHKICFLDLLGSTLNICMLGYYCITELENNDAKRMISYGIILISMLFNIYIFCYISEKLTDQCGQIGKAAYACNWYRLPKQTILGLVIIIMRSSSVFKLTAGKIVCLSFATFGDVVKTTMVYINLLRQMAT</sequence>
<keyword evidence="6 10" id="KW-1133">Transmembrane helix</keyword>
<organism evidence="11 12">
    <name type="scientific">Odynerus spinipes</name>
    <dbReference type="NCBI Taxonomy" id="1348599"/>
    <lineage>
        <taxon>Eukaryota</taxon>
        <taxon>Metazoa</taxon>
        <taxon>Ecdysozoa</taxon>
        <taxon>Arthropoda</taxon>
        <taxon>Hexapoda</taxon>
        <taxon>Insecta</taxon>
        <taxon>Pterygota</taxon>
        <taxon>Neoptera</taxon>
        <taxon>Endopterygota</taxon>
        <taxon>Hymenoptera</taxon>
        <taxon>Apocrita</taxon>
        <taxon>Aculeata</taxon>
        <taxon>Vespoidea</taxon>
        <taxon>Vespidae</taxon>
        <taxon>Eumeninae</taxon>
        <taxon>Odynerus</taxon>
    </lineage>
</organism>
<reference evidence="11" key="1">
    <citation type="submission" date="2021-08" db="EMBL/GenBank/DDBJ databases">
        <authorList>
            <person name="Misof B."/>
            <person name="Oliver O."/>
            <person name="Podsiadlowski L."/>
            <person name="Donath A."/>
            <person name="Peters R."/>
            <person name="Mayer C."/>
            <person name="Rust J."/>
            <person name="Gunkel S."/>
            <person name="Lesny P."/>
            <person name="Martin S."/>
            <person name="Oeyen J.P."/>
            <person name="Petersen M."/>
            <person name="Panagiotis P."/>
            <person name="Wilbrandt J."/>
            <person name="Tanja T."/>
        </authorList>
    </citation>
    <scope>NUCLEOTIDE SEQUENCE</scope>
    <source>
        <strain evidence="11">GBR_01_08_01A</strain>
        <tissue evidence="11">Thorax + abdomen</tissue>
    </source>
</reference>
<evidence type="ECO:0000256" key="4">
    <source>
        <dbReference type="ARBA" id="ARBA00022692"/>
    </source>
</evidence>
<dbReference type="Proteomes" id="UP001258017">
    <property type="component" value="Unassembled WGS sequence"/>
</dbReference>
<dbReference type="PANTHER" id="PTHR21137:SF35">
    <property type="entry name" value="ODORANT RECEPTOR 19A-RELATED"/>
    <property type="match status" value="1"/>
</dbReference>
<name>A0AAD9RPY8_9HYME</name>
<feature type="transmembrane region" description="Helical" evidence="10">
    <location>
        <begin position="47"/>
        <end position="73"/>
    </location>
</feature>
<keyword evidence="5 10" id="KW-0552">Olfaction</keyword>
<dbReference type="GO" id="GO:0004984">
    <property type="term" value="F:olfactory receptor activity"/>
    <property type="evidence" value="ECO:0007669"/>
    <property type="project" value="InterPro"/>
</dbReference>
<evidence type="ECO:0000256" key="8">
    <source>
        <dbReference type="ARBA" id="ARBA00023170"/>
    </source>
</evidence>
<dbReference type="EMBL" id="JAIFRP010000030">
    <property type="protein sequence ID" value="KAK2583191.1"/>
    <property type="molecule type" value="Genomic_DNA"/>
</dbReference>
<comment type="similarity">
    <text evidence="10">Belongs to the insect chemoreceptor superfamily. Heteromeric odorant receptor channel (TC 1.A.69) family.</text>
</comment>
<evidence type="ECO:0000256" key="10">
    <source>
        <dbReference type="RuleBase" id="RU351113"/>
    </source>
</evidence>
<evidence type="ECO:0000256" key="1">
    <source>
        <dbReference type="ARBA" id="ARBA00004651"/>
    </source>
</evidence>
<keyword evidence="3 10" id="KW-0716">Sensory transduction</keyword>
<dbReference type="PANTHER" id="PTHR21137">
    <property type="entry name" value="ODORANT RECEPTOR"/>
    <property type="match status" value="1"/>
</dbReference>
<evidence type="ECO:0000256" key="2">
    <source>
        <dbReference type="ARBA" id="ARBA00022475"/>
    </source>
</evidence>
<evidence type="ECO:0000256" key="7">
    <source>
        <dbReference type="ARBA" id="ARBA00023136"/>
    </source>
</evidence>
<feature type="transmembrane region" description="Helical" evidence="10">
    <location>
        <begin position="85"/>
        <end position="103"/>
    </location>
</feature>
<proteinExistence type="inferred from homology"/>
<feature type="transmembrane region" description="Helical" evidence="10">
    <location>
        <begin position="277"/>
        <end position="297"/>
    </location>
</feature>
<keyword evidence="12" id="KW-1185">Reference proteome</keyword>
<keyword evidence="4 10" id="KW-0812">Transmembrane</keyword>
<reference evidence="11" key="2">
    <citation type="journal article" date="2023" name="Commun. Biol.">
        <title>Intrasexual cuticular hydrocarbon dimorphism in a wasp sheds light on hydrocarbon biosynthesis genes in Hymenoptera.</title>
        <authorList>
            <person name="Moris V.C."/>
            <person name="Podsiadlowski L."/>
            <person name="Martin S."/>
            <person name="Oeyen J.P."/>
            <person name="Donath A."/>
            <person name="Petersen M."/>
            <person name="Wilbrandt J."/>
            <person name="Misof B."/>
            <person name="Liedtke D."/>
            <person name="Thamm M."/>
            <person name="Scheiner R."/>
            <person name="Schmitt T."/>
            <person name="Niehuis O."/>
        </authorList>
    </citation>
    <scope>NUCLEOTIDE SEQUENCE</scope>
    <source>
        <strain evidence="11">GBR_01_08_01A</strain>
    </source>
</reference>
<keyword evidence="7 10" id="KW-0472">Membrane</keyword>
<evidence type="ECO:0000256" key="3">
    <source>
        <dbReference type="ARBA" id="ARBA00022606"/>
    </source>
</evidence>
<dbReference type="InterPro" id="IPR004117">
    <property type="entry name" value="7tm6_olfct_rcpt"/>
</dbReference>
<evidence type="ECO:0000313" key="12">
    <source>
        <dbReference type="Proteomes" id="UP001258017"/>
    </source>
</evidence>
<evidence type="ECO:0000256" key="6">
    <source>
        <dbReference type="ARBA" id="ARBA00022989"/>
    </source>
</evidence>
<protein>
    <recommendedName>
        <fullName evidence="10">Odorant receptor</fullName>
    </recommendedName>
</protein>
<comment type="caution">
    <text evidence="10">Lacks conserved residue(s) required for the propagation of feature annotation.</text>
</comment>
<keyword evidence="2" id="KW-1003">Cell membrane</keyword>
<evidence type="ECO:0000256" key="9">
    <source>
        <dbReference type="ARBA" id="ARBA00023224"/>
    </source>
</evidence>
<feature type="transmembrane region" description="Helical" evidence="10">
    <location>
        <begin position="309"/>
        <end position="328"/>
    </location>
</feature>
<dbReference type="AlphaFoldDB" id="A0AAD9RPY8"/>
<accession>A0AAD9RPY8</accession>
<dbReference type="Pfam" id="PF02949">
    <property type="entry name" value="7tm_6"/>
    <property type="match status" value="1"/>
</dbReference>
<dbReference type="GO" id="GO:0007165">
    <property type="term" value="P:signal transduction"/>
    <property type="evidence" value="ECO:0007669"/>
    <property type="project" value="UniProtKB-KW"/>
</dbReference>
<dbReference type="GO" id="GO:0005886">
    <property type="term" value="C:plasma membrane"/>
    <property type="evidence" value="ECO:0007669"/>
    <property type="project" value="UniProtKB-SubCell"/>
</dbReference>
<keyword evidence="9 10" id="KW-0807">Transducer</keyword>
<feature type="transmembrane region" description="Helical" evidence="10">
    <location>
        <begin position="137"/>
        <end position="159"/>
    </location>
</feature>
<evidence type="ECO:0000256" key="5">
    <source>
        <dbReference type="ARBA" id="ARBA00022725"/>
    </source>
</evidence>
<dbReference type="GO" id="GO:0005549">
    <property type="term" value="F:odorant binding"/>
    <property type="evidence" value="ECO:0007669"/>
    <property type="project" value="InterPro"/>
</dbReference>
<keyword evidence="8 10" id="KW-0675">Receptor</keyword>
<comment type="caution">
    <text evidence="11">The sequence shown here is derived from an EMBL/GenBank/DDBJ whole genome shotgun (WGS) entry which is preliminary data.</text>
</comment>
<evidence type="ECO:0000313" key="11">
    <source>
        <dbReference type="EMBL" id="KAK2583191.1"/>
    </source>
</evidence>
<comment type="subcellular location">
    <subcellularLocation>
        <location evidence="1 10">Cell membrane</location>
        <topology evidence="1 10">Multi-pass membrane protein</topology>
    </subcellularLocation>
</comment>
<gene>
    <name evidence="11" type="ORF">KPH14_009211</name>
</gene>